<dbReference type="EMBL" id="SGBD01000001">
    <property type="protein sequence ID" value="RZD14775.1"/>
    <property type="molecule type" value="Genomic_DNA"/>
</dbReference>
<proteinExistence type="predicted"/>
<organism evidence="1 2">
    <name type="scientific">Candidatus Acidulodesulfobacterium ferriphilum</name>
    <dbReference type="NCBI Taxonomy" id="2597223"/>
    <lineage>
        <taxon>Bacteria</taxon>
        <taxon>Deltaproteobacteria</taxon>
        <taxon>Candidatus Acidulodesulfobacterales</taxon>
        <taxon>Candidatus Acidulodesulfobacterium</taxon>
    </lineage>
</organism>
<sequence>MNIIFTSHAKLEMKRRNIKESLVISVIKKAGQKINSKNNRIIFQSKFFDADAQTKMILRVICELIKQEIVKIITVYKTSKIKKYWVED</sequence>
<evidence type="ECO:0000313" key="2">
    <source>
        <dbReference type="Proteomes" id="UP000320813"/>
    </source>
</evidence>
<dbReference type="Proteomes" id="UP000320813">
    <property type="component" value="Unassembled WGS sequence"/>
</dbReference>
<dbReference type="AlphaFoldDB" id="A0A519BBW9"/>
<dbReference type="InterPro" id="IPR025354">
    <property type="entry name" value="DUF4258"/>
</dbReference>
<comment type="caution">
    <text evidence="1">The sequence shown here is derived from an EMBL/GenBank/DDBJ whole genome shotgun (WGS) entry which is preliminary data.</text>
</comment>
<gene>
    <name evidence="1" type="ORF">EVJ47_00360</name>
</gene>
<name>A0A519BBW9_9DELT</name>
<accession>A0A519BBW9</accession>
<reference evidence="1 2" key="1">
    <citation type="submission" date="2019-01" db="EMBL/GenBank/DDBJ databases">
        <title>Insights into ecological role of a new deltaproteobacterial order Candidatus Sinidesulfobacterales (Sva0485) by metagenomics and metatranscriptomics.</title>
        <authorList>
            <person name="Tan S."/>
            <person name="Liu J."/>
            <person name="Fang Y."/>
            <person name="Hedlund B.P."/>
            <person name="Lian Z.H."/>
            <person name="Huang L.Y."/>
            <person name="Li J.T."/>
            <person name="Huang L.N."/>
            <person name="Li W.J."/>
            <person name="Jiang H.C."/>
            <person name="Dong H.L."/>
            <person name="Shu W.S."/>
        </authorList>
    </citation>
    <scope>NUCLEOTIDE SEQUENCE [LARGE SCALE GENOMIC DNA]</scope>
    <source>
        <strain evidence="1">AP3</strain>
    </source>
</reference>
<evidence type="ECO:0000313" key="1">
    <source>
        <dbReference type="EMBL" id="RZD14775.1"/>
    </source>
</evidence>
<dbReference type="Pfam" id="PF14076">
    <property type="entry name" value="DUF4258"/>
    <property type="match status" value="1"/>
</dbReference>
<protein>
    <submittedName>
        <fullName evidence="1">DUF4258 domain-containing protein</fullName>
    </submittedName>
</protein>